<dbReference type="PANTHER" id="PTHR21240:SF27">
    <property type="entry name" value="2-AMINO-3-CARBOXYMUCONATE-6-SEMIALDEHYDE DECARBOXYLASE"/>
    <property type="match status" value="1"/>
</dbReference>
<evidence type="ECO:0000256" key="5">
    <source>
        <dbReference type="ARBA" id="ARBA00021214"/>
    </source>
</evidence>
<dbReference type="EC" id="4.1.1.45" evidence="4 11"/>
<evidence type="ECO:0000256" key="11">
    <source>
        <dbReference type="RuleBase" id="RU366045"/>
    </source>
</evidence>
<dbReference type="PANTHER" id="PTHR21240">
    <property type="entry name" value="2-AMINO-3-CARBOXYLMUCONATE-6-SEMIALDEHYDE DECARBOXYLASE"/>
    <property type="match status" value="1"/>
</dbReference>
<gene>
    <name evidence="13" type="ORF">IscW_ISCW003736</name>
</gene>
<keyword evidence="8" id="KW-0862">Zinc</keyword>
<dbReference type="InterPro" id="IPR032466">
    <property type="entry name" value="Metal_Hydrolase"/>
</dbReference>
<comment type="subunit">
    <text evidence="3 11">Monomer.</text>
</comment>
<dbReference type="VEuPathDB" id="VectorBase:ISCP_036137"/>
<dbReference type="SUPFAM" id="SSF51556">
    <property type="entry name" value="Metallo-dependent hydrolases"/>
    <property type="match status" value="1"/>
</dbReference>
<dbReference type="VEuPathDB" id="VectorBase:ISCW003736"/>
<evidence type="ECO:0000256" key="8">
    <source>
        <dbReference type="ARBA" id="ARBA00022833"/>
    </source>
</evidence>
<evidence type="ECO:0000256" key="12">
    <source>
        <dbReference type="SAM" id="MobiDB-lite"/>
    </source>
</evidence>
<dbReference type="EMBL" id="ABJB010953519">
    <property type="status" value="NOT_ANNOTATED_CDS"/>
    <property type="molecule type" value="Genomic_DNA"/>
</dbReference>
<dbReference type="VEuPathDB" id="VectorBase:ISCI003736"/>
<dbReference type="HOGENOM" id="CLU_1733510_0_0_1"/>
<dbReference type="Proteomes" id="UP000001555">
    <property type="component" value="Unassembled WGS sequence"/>
</dbReference>
<dbReference type="UniPathway" id="UPA00270"/>
<dbReference type="Gene3D" id="3.20.20.140">
    <property type="entry name" value="Metal-dependent hydrolases"/>
    <property type="match status" value="1"/>
</dbReference>
<evidence type="ECO:0000256" key="1">
    <source>
        <dbReference type="ARBA" id="ARBA00005079"/>
    </source>
</evidence>
<evidence type="ECO:0000313" key="13">
    <source>
        <dbReference type="EMBL" id="EEC05640.1"/>
    </source>
</evidence>
<dbReference type="STRING" id="6945.B7PGB8"/>
<evidence type="ECO:0000256" key="10">
    <source>
        <dbReference type="ARBA" id="ARBA00031120"/>
    </source>
</evidence>
<dbReference type="AlphaFoldDB" id="B7PGB8"/>
<evidence type="ECO:0000256" key="6">
    <source>
        <dbReference type="ARBA" id="ARBA00022723"/>
    </source>
</evidence>
<reference evidence="14" key="2">
    <citation type="submission" date="2020-05" db="UniProtKB">
        <authorList>
            <consortium name="EnsemblMetazoa"/>
        </authorList>
    </citation>
    <scope>IDENTIFICATION</scope>
    <source>
        <strain evidence="14">wikel</strain>
    </source>
</reference>
<comment type="catalytic activity">
    <reaction evidence="11">
        <text>2-amino-3-carboxymuconate 6-semialdehyde + H(+) = 2-aminomuconate 6-semialdehyde + CO2</text>
        <dbReference type="Rhea" id="RHEA:16557"/>
        <dbReference type="ChEBI" id="CHEBI:15378"/>
        <dbReference type="ChEBI" id="CHEBI:16526"/>
        <dbReference type="ChEBI" id="CHEBI:77634"/>
        <dbReference type="ChEBI" id="CHEBI:77803"/>
        <dbReference type="EC" id="4.1.1.45"/>
    </reaction>
</comment>
<dbReference type="InterPro" id="IPR032465">
    <property type="entry name" value="ACMSD"/>
</dbReference>
<dbReference type="EMBL" id="DS707508">
    <property type="protein sequence ID" value="EEC05640.1"/>
    <property type="molecule type" value="Genomic_DNA"/>
</dbReference>
<dbReference type="OrthoDB" id="191270at2759"/>
<organism>
    <name type="scientific">Ixodes scapularis</name>
    <name type="common">Black-legged tick</name>
    <name type="synonym">Deer tick</name>
    <dbReference type="NCBI Taxonomy" id="6945"/>
    <lineage>
        <taxon>Eukaryota</taxon>
        <taxon>Metazoa</taxon>
        <taxon>Ecdysozoa</taxon>
        <taxon>Arthropoda</taxon>
        <taxon>Chelicerata</taxon>
        <taxon>Arachnida</taxon>
        <taxon>Acari</taxon>
        <taxon>Parasitiformes</taxon>
        <taxon>Ixodida</taxon>
        <taxon>Ixodoidea</taxon>
        <taxon>Ixodidae</taxon>
        <taxon>Ixodinae</taxon>
        <taxon>Ixodes</taxon>
    </lineage>
</organism>
<dbReference type="GO" id="GO:1904985">
    <property type="term" value="P:negative regulation of quinolinate biosynthetic process"/>
    <property type="evidence" value="ECO:0007669"/>
    <property type="project" value="UniProtKB-UniRule"/>
</dbReference>
<dbReference type="InParanoid" id="B7PGB8"/>
<dbReference type="GO" id="GO:0001760">
    <property type="term" value="F:aminocarboxymuconate-semialdehyde decarboxylase activity"/>
    <property type="evidence" value="ECO:0007669"/>
    <property type="project" value="UniProtKB-UniRule"/>
</dbReference>
<protein>
    <recommendedName>
        <fullName evidence="5 11">2-amino-3-carboxymuconate-6-semialdehyde decarboxylase</fullName>
        <ecNumber evidence="4 11">4.1.1.45</ecNumber>
    </recommendedName>
    <alternativeName>
        <fullName evidence="10 11">Picolinate carboxylase</fullName>
    </alternativeName>
</protein>
<dbReference type="PaxDb" id="6945-B7PGB8"/>
<evidence type="ECO:0000256" key="3">
    <source>
        <dbReference type="ARBA" id="ARBA00011245"/>
    </source>
</evidence>
<name>B7PGB8_IXOSC</name>
<evidence type="ECO:0000256" key="2">
    <source>
        <dbReference type="ARBA" id="ARBA00005871"/>
    </source>
</evidence>
<feature type="region of interest" description="Disordered" evidence="12">
    <location>
        <begin position="109"/>
        <end position="129"/>
    </location>
</feature>
<dbReference type="EnsemblMetazoa" id="ISCW003736-RA">
    <property type="protein sequence ID" value="ISCW003736-PA"/>
    <property type="gene ID" value="ISCW003736"/>
</dbReference>
<reference evidence="13 15" key="1">
    <citation type="submission" date="2008-03" db="EMBL/GenBank/DDBJ databases">
        <title>Annotation of Ixodes scapularis.</title>
        <authorList>
            <consortium name="Ixodes scapularis Genome Project Consortium"/>
            <person name="Caler E."/>
            <person name="Hannick L.I."/>
            <person name="Bidwell S."/>
            <person name="Joardar V."/>
            <person name="Thiagarajan M."/>
            <person name="Amedeo P."/>
            <person name="Galinsky K.J."/>
            <person name="Schobel S."/>
            <person name="Inman J."/>
            <person name="Hostetler J."/>
            <person name="Miller J."/>
            <person name="Hammond M."/>
            <person name="Megy K."/>
            <person name="Lawson D."/>
            <person name="Kodira C."/>
            <person name="Sutton G."/>
            <person name="Meyer J."/>
            <person name="Hill C.A."/>
            <person name="Birren B."/>
            <person name="Nene V."/>
            <person name="Collins F."/>
            <person name="Alarcon-Chaidez F."/>
            <person name="Wikel S."/>
            <person name="Strausberg R."/>
        </authorList>
    </citation>
    <scope>NUCLEOTIDE SEQUENCE [LARGE SCALE GENOMIC DNA]</scope>
    <source>
        <strain evidence="15">Wikel</strain>
        <strain evidence="13">Wikel colony</strain>
    </source>
</reference>
<dbReference type="GO" id="GO:0046872">
    <property type="term" value="F:metal ion binding"/>
    <property type="evidence" value="ECO:0007669"/>
    <property type="project" value="UniProtKB-KW"/>
</dbReference>
<dbReference type="EMBL" id="ABJB010927983">
    <property type="status" value="NOT_ANNOTATED_CDS"/>
    <property type="molecule type" value="Genomic_DNA"/>
</dbReference>
<evidence type="ECO:0000313" key="14">
    <source>
        <dbReference type="EnsemblMetazoa" id="ISCW003736-PA"/>
    </source>
</evidence>
<accession>B7PGB8</accession>
<comment type="similarity">
    <text evidence="2">Belongs to the metallo-dependent hydrolases superfamily. ACMSD family.</text>
</comment>
<keyword evidence="15" id="KW-1185">Reference proteome</keyword>
<sequence>MAERPSRHKIDLHTHILPDKWPDLKERYGYGGWITMEPECRGHAVMKYDDGRFFRRVEPNCWSPEDRIADMDRTGVTIQALSTVPVLFSYWAKPEDALDFSRLQNDYVASGSASPPGPDHSRGARRRRVRAPLGYAANETHVEVLASLASR</sequence>
<evidence type="ECO:0000313" key="15">
    <source>
        <dbReference type="Proteomes" id="UP000001555"/>
    </source>
</evidence>
<comment type="function">
    <text evidence="11">Converts alpha-amino-beta-carboxymuconate-epsilon-semialdehyde (ACMS) to alpha-aminomuconate semialdehyde (AMS).</text>
</comment>
<keyword evidence="6" id="KW-0479">Metal-binding</keyword>
<evidence type="ECO:0000256" key="9">
    <source>
        <dbReference type="ARBA" id="ARBA00023239"/>
    </source>
</evidence>
<evidence type="ECO:0000256" key="4">
    <source>
        <dbReference type="ARBA" id="ARBA00012365"/>
    </source>
</evidence>
<proteinExistence type="inferred from homology"/>
<comment type="pathway">
    <text evidence="1 11">Secondary metabolite metabolism; quinolate metabolism.</text>
</comment>
<keyword evidence="7 11" id="KW-0210">Decarboxylase</keyword>
<dbReference type="GO" id="GO:0005829">
    <property type="term" value="C:cytosol"/>
    <property type="evidence" value="ECO:0007669"/>
    <property type="project" value="UniProtKB-UniRule"/>
</dbReference>
<keyword evidence="9 11" id="KW-0456">Lyase</keyword>
<dbReference type="EMBL" id="ABJB010200894">
    <property type="status" value="NOT_ANNOTATED_CDS"/>
    <property type="molecule type" value="Genomic_DNA"/>
</dbReference>
<evidence type="ECO:0000256" key="7">
    <source>
        <dbReference type="ARBA" id="ARBA00022793"/>
    </source>
</evidence>